<protein>
    <submittedName>
        <fullName evidence="1">Uncharacterized protein</fullName>
    </submittedName>
</protein>
<name>A0A067KGG0_JATCU</name>
<evidence type="ECO:0000313" key="2">
    <source>
        <dbReference type="Proteomes" id="UP000027138"/>
    </source>
</evidence>
<sequence>MSLFAAINHHRVAVELRLHNQTTTGAKIQYSNPIHSVCPSSILAFTLTSLKMSPLITTSFSHPQQIEALVASESNRLHVSGANDFERWRPTEQLVLLLLLLVREIGARCEAKSVR</sequence>
<dbReference type="Proteomes" id="UP000027138">
    <property type="component" value="Unassembled WGS sequence"/>
</dbReference>
<organism evidence="1 2">
    <name type="scientific">Jatropha curcas</name>
    <name type="common">Barbados nut</name>
    <dbReference type="NCBI Taxonomy" id="180498"/>
    <lineage>
        <taxon>Eukaryota</taxon>
        <taxon>Viridiplantae</taxon>
        <taxon>Streptophyta</taxon>
        <taxon>Embryophyta</taxon>
        <taxon>Tracheophyta</taxon>
        <taxon>Spermatophyta</taxon>
        <taxon>Magnoliopsida</taxon>
        <taxon>eudicotyledons</taxon>
        <taxon>Gunneridae</taxon>
        <taxon>Pentapetalae</taxon>
        <taxon>rosids</taxon>
        <taxon>fabids</taxon>
        <taxon>Malpighiales</taxon>
        <taxon>Euphorbiaceae</taxon>
        <taxon>Crotonoideae</taxon>
        <taxon>Jatropheae</taxon>
        <taxon>Jatropha</taxon>
    </lineage>
</organism>
<gene>
    <name evidence="1" type="ORF">JCGZ_09356</name>
</gene>
<dbReference type="AlphaFoldDB" id="A0A067KGG0"/>
<accession>A0A067KGG0</accession>
<reference evidence="1 2" key="1">
    <citation type="journal article" date="2014" name="PLoS ONE">
        <title>Global Analysis of Gene Expression Profiles in Physic Nut (Jatropha curcas L.) Seedlings Exposed to Salt Stress.</title>
        <authorList>
            <person name="Zhang L."/>
            <person name="Zhang C."/>
            <person name="Wu P."/>
            <person name="Chen Y."/>
            <person name="Li M."/>
            <person name="Jiang H."/>
            <person name="Wu G."/>
        </authorList>
    </citation>
    <scope>NUCLEOTIDE SEQUENCE [LARGE SCALE GENOMIC DNA]</scope>
    <source>
        <strain evidence="2">cv. GZQX0401</strain>
        <tissue evidence="1">Young leaves</tissue>
    </source>
</reference>
<proteinExistence type="predicted"/>
<evidence type="ECO:0000313" key="1">
    <source>
        <dbReference type="EMBL" id="KDP35197.1"/>
    </source>
</evidence>
<keyword evidence="2" id="KW-1185">Reference proteome</keyword>
<dbReference type="EMBL" id="KK914490">
    <property type="protein sequence ID" value="KDP35197.1"/>
    <property type="molecule type" value="Genomic_DNA"/>
</dbReference>